<name>A0AAV4R448_CAEEX</name>
<evidence type="ECO:0000313" key="1">
    <source>
        <dbReference type="EMBL" id="GIY16237.1"/>
    </source>
</evidence>
<evidence type="ECO:0000313" key="2">
    <source>
        <dbReference type="Proteomes" id="UP001054945"/>
    </source>
</evidence>
<dbReference type="AlphaFoldDB" id="A0AAV4R448"/>
<reference evidence="1 2" key="1">
    <citation type="submission" date="2021-06" db="EMBL/GenBank/DDBJ databases">
        <title>Caerostris extrusa draft genome.</title>
        <authorList>
            <person name="Kono N."/>
            <person name="Arakawa K."/>
        </authorList>
    </citation>
    <scope>NUCLEOTIDE SEQUENCE [LARGE SCALE GENOMIC DNA]</scope>
</reference>
<keyword evidence="2" id="KW-1185">Reference proteome</keyword>
<dbReference type="EMBL" id="BPLR01007352">
    <property type="protein sequence ID" value="GIY16237.1"/>
    <property type="molecule type" value="Genomic_DNA"/>
</dbReference>
<gene>
    <name evidence="1" type="ORF">CEXT_212481</name>
</gene>
<comment type="caution">
    <text evidence="1">The sequence shown here is derived from an EMBL/GenBank/DDBJ whole genome shotgun (WGS) entry which is preliminary data.</text>
</comment>
<sequence>MIISLGELLVDYILNDNHVIELFFDVIADPEGNDTADVKSPLARQNHPKYLTNAYSSGVSALSQVGRKIPCDLFRELPEIRPTGLPRGFPTLYF</sequence>
<protein>
    <submittedName>
        <fullName evidence="1">Uncharacterized protein</fullName>
    </submittedName>
</protein>
<organism evidence="1 2">
    <name type="scientific">Caerostris extrusa</name>
    <name type="common">Bark spider</name>
    <name type="synonym">Caerostris bankana</name>
    <dbReference type="NCBI Taxonomy" id="172846"/>
    <lineage>
        <taxon>Eukaryota</taxon>
        <taxon>Metazoa</taxon>
        <taxon>Ecdysozoa</taxon>
        <taxon>Arthropoda</taxon>
        <taxon>Chelicerata</taxon>
        <taxon>Arachnida</taxon>
        <taxon>Araneae</taxon>
        <taxon>Araneomorphae</taxon>
        <taxon>Entelegynae</taxon>
        <taxon>Araneoidea</taxon>
        <taxon>Araneidae</taxon>
        <taxon>Caerostris</taxon>
    </lineage>
</organism>
<proteinExistence type="predicted"/>
<dbReference type="Proteomes" id="UP001054945">
    <property type="component" value="Unassembled WGS sequence"/>
</dbReference>
<accession>A0AAV4R448</accession>